<feature type="region of interest" description="Disordered" evidence="1">
    <location>
        <begin position="251"/>
        <end position="300"/>
    </location>
</feature>
<feature type="region of interest" description="Disordered" evidence="1">
    <location>
        <begin position="314"/>
        <end position="363"/>
    </location>
</feature>
<dbReference type="PRINTS" id="PR01217">
    <property type="entry name" value="PRICHEXTENSN"/>
</dbReference>
<evidence type="ECO:0000256" key="1">
    <source>
        <dbReference type="SAM" id="MobiDB-lite"/>
    </source>
</evidence>
<dbReference type="EMBL" id="CAUWAG010000006">
    <property type="protein sequence ID" value="CAJ2504363.1"/>
    <property type="molecule type" value="Genomic_DNA"/>
</dbReference>
<evidence type="ECO:0000313" key="2">
    <source>
        <dbReference type="EMBL" id="CAJ2504363.1"/>
    </source>
</evidence>
<dbReference type="Proteomes" id="UP001295740">
    <property type="component" value="Unassembled WGS sequence"/>
</dbReference>
<gene>
    <name evidence="2" type="ORF">KHLLAP_LOCUS4831</name>
</gene>
<comment type="caution">
    <text evidence="2">The sequence shown here is derived from an EMBL/GenBank/DDBJ whole genome shotgun (WGS) entry which is preliminary data.</text>
</comment>
<accession>A0AAI8YEI7</accession>
<sequence>MKKAWASSKCFGGTMIWSVDLYSGSGSGDTPDGNSSCSSDPGGSGGQSGSSESGCGGLVYIDPSIWHDDNPVIQCEPPCTFILPPLTLSTTTTITFPPYVTSLDVAWSISTGWTRKVETTTLTIPPITTTLIPAWSYTVTSPVTGTPDPSEISTFYPTSSILPPQFIITDDPDPESKPGVTHPPVTRTITPPPYPYSFTKPDPSDPTPHFPVVTYKPGPSGPLCKSGCGSPCIIFCDYPCLLDCPDPGNYFPDPVDPDPPPKPTPEDESDPIPSGTVDPDPQPEDPEDDDPEDPEEEDEDDLCAYEFNLPAPVYVDPNAGAGPSETISPPAPTPTPHPAPDPTPPSPDPATESLHCYNGGSETDRGDMINAVGDFCDYYYGKVLDASIYNAELTLNYYYQWSAPTGGAGATCFFTGVCDVTITLSVTVTNGCRFTIDGGSASDECGRIFRQAIDKCDTSSTQYKQGGTVTSNCAVWRIDPNIDD</sequence>
<proteinExistence type="predicted"/>
<organism evidence="2 3">
    <name type="scientific">Anthostomella pinea</name>
    <dbReference type="NCBI Taxonomy" id="933095"/>
    <lineage>
        <taxon>Eukaryota</taxon>
        <taxon>Fungi</taxon>
        <taxon>Dikarya</taxon>
        <taxon>Ascomycota</taxon>
        <taxon>Pezizomycotina</taxon>
        <taxon>Sordariomycetes</taxon>
        <taxon>Xylariomycetidae</taxon>
        <taxon>Xylariales</taxon>
        <taxon>Xylariaceae</taxon>
        <taxon>Anthostomella</taxon>
    </lineage>
</organism>
<evidence type="ECO:0000313" key="3">
    <source>
        <dbReference type="Proteomes" id="UP001295740"/>
    </source>
</evidence>
<reference evidence="2" key="1">
    <citation type="submission" date="2023-10" db="EMBL/GenBank/DDBJ databases">
        <authorList>
            <person name="Hackl T."/>
        </authorList>
    </citation>
    <scope>NUCLEOTIDE SEQUENCE</scope>
</reference>
<protein>
    <submittedName>
        <fullName evidence="2">Uu.00g117570.m01.CDS01</fullName>
    </submittedName>
</protein>
<feature type="compositionally biased region" description="Acidic residues" evidence="1">
    <location>
        <begin position="281"/>
        <end position="300"/>
    </location>
</feature>
<feature type="compositionally biased region" description="Pro residues" evidence="1">
    <location>
        <begin position="329"/>
        <end position="348"/>
    </location>
</feature>
<feature type="region of interest" description="Disordered" evidence="1">
    <location>
        <begin position="29"/>
        <end position="51"/>
    </location>
</feature>
<dbReference type="AlphaFoldDB" id="A0AAI8YEI7"/>
<name>A0AAI8YEI7_9PEZI</name>
<keyword evidence="3" id="KW-1185">Reference proteome</keyword>